<feature type="transmembrane region" description="Helical" evidence="1">
    <location>
        <begin position="134"/>
        <end position="154"/>
    </location>
</feature>
<dbReference type="OrthoDB" id="2873672at2"/>
<sequence length="173" mass="18876">MTQTPNLPPLVESNPSDYRDTGITSTVAIAGHPLHPLIVTFPIGLLVSAFATDVGYWLTGDTFWARASLWLIGSGFIAGIVAALTGLMDFLKIDRVRKRSAGWIHMTGNIAALTFSLVNWILRLRNVETAILPVGIILSLFVAVILGVTGWYGAELIYRHKVAVIGYSSRREI</sequence>
<feature type="transmembrane region" description="Helical" evidence="1">
    <location>
        <begin position="70"/>
        <end position="91"/>
    </location>
</feature>
<gene>
    <name evidence="3" type="ordered locus">Cyan7425_2790</name>
</gene>
<feature type="domain" description="DUF2231" evidence="2">
    <location>
        <begin position="31"/>
        <end position="164"/>
    </location>
</feature>
<evidence type="ECO:0000313" key="3">
    <source>
        <dbReference type="EMBL" id="ACL45136.1"/>
    </source>
</evidence>
<evidence type="ECO:0000259" key="2">
    <source>
        <dbReference type="Pfam" id="PF09990"/>
    </source>
</evidence>
<dbReference type="EMBL" id="CP001344">
    <property type="protein sequence ID" value="ACL45136.1"/>
    <property type="molecule type" value="Genomic_DNA"/>
</dbReference>
<dbReference type="InterPro" id="IPR019251">
    <property type="entry name" value="DUF2231_TM"/>
</dbReference>
<name>B8HKE5_CYAP4</name>
<dbReference type="HOGENOM" id="CLU_107155_2_0_3"/>
<keyword evidence="1" id="KW-0812">Transmembrane</keyword>
<keyword evidence="1" id="KW-1133">Transmembrane helix</keyword>
<feature type="transmembrane region" description="Helical" evidence="1">
    <location>
        <begin position="103"/>
        <end position="122"/>
    </location>
</feature>
<protein>
    <recommendedName>
        <fullName evidence="2">DUF2231 domain-containing protein</fullName>
    </recommendedName>
</protein>
<dbReference type="STRING" id="395961.Cyan7425_2790"/>
<keyword evidence="1" id="KW-0472">Membrane</keyword>
<dbReference type="AlphaFoldDB" id="B8HKE5"/>
<evidence type="ECO:0000256" key="1">
    <source>
        <dbReference type="SAM" id="Phobius"/>
    </source>
</evidence>
<dbReference type="PIRSF" id="PIRSF029509">
    <property type="entry name" value="UCP029509"/>
    <property type="match status" value="1"/>
</dbReference>
<organism evidence="3">
    <name type="scientific">Cyanothece sp. (strain PCC 7425 / ATCC 29141)</name>
    <dbReference type="NCBI Taxonomy" id="395961"/>
    <lineage>
        <taxon>Bacteria</taxon>
        <taxon>Bacillati</taxon>
        <taxon>Cyanobacteriota</taxon>
        <taxon>Cyanophyceae</taxon>
        <taxon>Gomontiellales</taxon>
        <taxon>Cyanothecaceae</taxon>
        <taxon>Cyanothece</taxon>
    </lineage>
</organism>
<dbReference type="InterPro" id="IPR016923">
    <property type="entry name" value="UCP029509"/>
</dbReference>
<accession>B8HKE5</accession>
<dbReference type="Pfam" id="PF09990">
    <property type="entry name" value="DUF2231"/>
    <property type="match status" value="1"/>
</dbReference>
<dbReference type="KEGG" id="cyn:Cyan7425_2790"/>
<feature type="transmembrane region" description="Helical" evidence="1">
    <location>
        <begin position="37"/>
        <end position="58"/>
    </location>
</feature>
<dbReference type="eggNOG" id="COG4244">
    <property type="taxonomic scope" value="Bacteria"/>
</dbReference>
<proteinExistence type="predicted"/>
<reference evidence="3" key="1">
    <citation type="submission" date="2009-01" db="EMBL/GenBank/DDBJ databases">
        <title>Complete sequence of chromosome Cyanothece sp. PCC 7425.</title>
        <authorList>
            <consortium name="US DOE Joint Genome Institute"/>
            <person name="Lucas S."/>
            <person name="Copeland A."/>
            <person name="Lapidus A."/>
            <person name="Glavina del Rio T."/>
            <person name="Dalin E."/>
            <person name="Tice H."/>
            <person name="Bruce D."/>
            <person name="Goodwin L."/>
            <person name="Pitluck S."/>
            <person name="Sims D."/>
            <person name="Meineke L."/>
            <person name="Brettin T."/>
            <person name="Detter J.C."/>
            <person name="Han C."/>
            <person name="Larimer F."/>
            <person name="Land M."/>
            <person name="Hauser L."/>
            <person name="Kyrpides N."/>
            <person name="Ovchinnikova G."/>
            <person name="Liberton M."/>
            <person name="Stoeckel J."/>
            <person name="Banerjee A."/>
            <person name="Singh A."/>
            <person name="Page L."/>
            <person name="Sato H."/>
            <person name="Zhao L."/>
            <person name="Sherman L."/>
            <person name="Pakrasi H."/>
            <person name="Richardson P."/>
        </authorList>
    </citation>
    <scope>NUCLEOTIDE SEQUENCE</scope>
    <source>
        <strain evidence="3">PCC 7425</strain>
    </source>
</reference>